<feature type="region of interest" description="Disordered" evidence="1">
    <location>
        <begin position="241"/>
        <end position="262"/>
    </location>
</feature>
<feature type="domain" description="Reverse transcriptase Ty1/copia-type" evidence="2">
    <location>
        <begin position="377"/>
        <end position="482"/>
    </location>
</feature>
<dbReference type="Pfam" id="PF07727">
    <property type="entry name" value="RVT_2"/>
    <property type="match status" value="1"/>
</dbReference>
<dbReference type="GeneID" id="104774223"/>
<dbReference type="Proteomes" id="UP000694864">
    <property type="component" value="Chromosome 20"/>
</dbReference>
<reference evidence="3" key="1">
    <citation type="journal article" date="1997" name="Nucleic Acids Res.">
        <title>tRNAscan-SE: a program for improved detection of transfer RNA genes in genomic sequence.</title>
        <authorList>
            <person name="Lowe T.M."/>
            <person name="Eddy S.R."/>
        </authorList>
    </citation>
    <scope>NUCLEOTIDE SEQUENCE [LARGE SCALE GENOMIC DNA]</scope>
    <source>
        <strain evidence="3">r\DH55</strain>
    </source>
</reference>
<dbReference type="Pfam" id="PF14223">
    <property type="entry name" value="Retrotran_gag_2"/>
    <property type="match status" value="1"/>
</dbReference>
<reference evidence="3" key="2">
    <citation type="journal article" date="2014" name="Nat. Commun.">
        <title>The emerging biofuel crop Camelina sativa retains a highly undifferentiated hexaploid genome structure.</title>
        <authorList>
            <person name="Kagale S."/>
            <person name="Koh C."/>
            <person name="Nixon J."/>
            <person name="Bollina V."/>
            <person name="Clarke W.E."/>
            <person name="Tuteja R."/>
            <person name="Spillane C."/>
            <person name="Robinson S.J."/>
            <person name="Links M.G."/>
            <person name="Clarke C."/>
            <person name="Higgins E.E."/>
            <person name="Huebert T."/>
            <person name="Sharpe A.G."/>
            <person name="Parkin I.A."/>
        </authorList>
    </citation>
    <scope>NUCLEOTIDE SEQUENCE [LARGE SCALE GENOMIC DNA]</scope>
    <source>
        <strain evidence="3">r\DH55</strain>
    </source>
</reference>
<name>A0ABM0Y0Q5_CAMSA</name>
<dbReference type="InterPro" id="IPR013103">
    <property type="entry name" value="RVT_2"/>
</dbReference>
<evidence type="ECO:0000259" key="2">
    <source>
        <dbReference type="Pfam" id="PF07727"/>
    </source>
</evidence>
<organism evidence="3 4">
    <name type="scientific">Camelina sativa</name>
    <name type="common">False flax</name>
    <name type="synonym">Myagrum sativum</name>
    <dbReference type="NCBI Taxonomy" id="90675"/>
    <lineage>
        <taxon>Eukaryota</taxon>
        <taxon>Viridiplantae</taxon>
        <taxon>Streptophyta</taxon>
        <taxon>Embryophyta</taxon>
        <taxon>Tracheophyta</taxon>
        <taxon>Spermatophyta</taxon>
        <taxon>Magnoliopsida</taxon>
        <taxon>eudicotyledons</taxon>
        <taxon>Gunneridae</taxon>
        <taxon>Pentapetalae</taxon>
        <taxon>rosids</taxon>
        <taxon>malvids</taxon>
        <taxon>Brassicales</taxon>
        <taxon>Brassicaceae</taxon>
        <taxon>Camelineae</taxon>
        <taxon>Camelina</taxon>
    </lineage>
</organism>
<evidence type="ECO:0000313" key="4">
    <source>
        <dbReference type="RefSeq" id="XP_010493723.1"/>
    </source>
</evidence>
<dbReference type="CDD" id="cd09272">
    <property type="entry name" value="RNase_HI_RT_Ty1"/>
    <property type="match status" value="1"/>
</dbReference>
<gene>
    <name evidence="4" type="primary">LOC104770945</name>
    <name evidence="5" type="synonym">LOC104774223</name>
</gene>
<proteinExistence type="predicted"/>
<dbReference type="RefSeq" id="XP_010493723.1">
    <property type="nucleotide sequence ID" value="XM_010495421.2"/>
</dbReference>
<feature type="compositionally biased region" description="Gly residues" evidence="1">
    <location>
        <begin position="241"/>
        <end position="251"/>
    </location>
</feature>
<accession>A0ABM0Y0Q5</accession>
<dbReference type="RefSeq" id="XP_010497182.1">
    <property type="nucleotide sequence ID" value="XM_010498880.1"/>
</dbReference>
<dbReference type="PANTHER" id="PTHR47481:SF10">
    <property type="entry name" value="COPIA-LIKE POLYPROTEIN_RETROTRANSPOSON"/>
    <property type="match status" value="1"/>
</dbReference>
<dbReference type="GeneID" id="104770945"/>
<evidence type="ECO:0000313" key="5">
    <source>
        <dbReference type="RefSeq" id="XP_010497182.1"/>
    </source>
</evidence>
<dbReference type="SUPFAM" id="SSF56672">
    <property type="entry name" value="DNA/RNA polymerases"/>
    <property type="match status" value="1"/>
</dbReference>
<dbReference type="PANTHER" id="PTHR47481">
    <property type="match status" value="1"/>
</dbReference>
<reference evidence="4 5" key="3">
    <citation type="submission" date="2025-05" db="UniProtKB">
        <authorList>
            <consortium name="RefSeq"/>
        </authorList>
    </citation>
    <scope>IDENTIFICATION</scope>
    <source>
        <tissue evidence="4 5">Leaf</tissue>
    </source>
</reference>
<evidence type="ECO:0000256" key="1">
    <source>
        <dbReference type="SAM" id="MobiDB-lite"/>
    </source>
</evidence>
<evidence type="ECO:0000313" key="3">
    <source>
        <dbReference type="Proteomes" id="UP000694864"/>
    </source>
</evidence>
<dbReference type="InterPro" id="IPR043502">
    <property type="entry name" value="DNA/RNA_pol_sf"/>
</dbReference>
<protein>
    <submittedName>
        <fullName evidence="4">Uncharacterized protein LOC104770945</fullName>
    </submittedName>
    <submittedName>
        <fullName evidence="5">Uncharacterized protein LOC104774223</fullName>
    </submittedName>
</protein>
<keyword evidence="3" id="KW-1185">Reference proteome</keyword>
<sequence>MDSPSEIFSPSTLSISQCVTLKLTETNYLLWKTQFESFLSSQILLGYVNGDTPRPSPTTSVKTGDLVTESPNPDFVKWIRNDQIVLAWLFGSLSKEALRSVYGLHTSKEVWMTLAKKFNRVSATRKLDLQRRLYGLMKHGKSMAQYLSDAKAICDQLDSIGCSLTDQEKIYGLLHNLGQEYESITTYIENSMDSFPGPTFEDVGYRLTNFDDKLQGYTNSASAVTPHLTFSAERDYYSSGRGQGYGRSGSRGRGRGYSTRGRGFHQQINTQSSQSSSERPTCQICGKYGHSAAKCYKRFDHSYQMEGVHSAMAAMKVTDHSMPSGQEWYPDTGATAHITNSPAQLQNSQVYKGDDAVMVGNGDFLPITHIGSIAIPTLQEFGFICSYPDPSLFVYLRGNDTMLLLLYVDDMLLTGNNSKLMDQLLVSLSSIFRMKDLGPLHYFLGIQALFHDGGLFLNQEKYATDLLVTAGMADCAPMPTPLPLQPGKIAGQSKLFSNPTYFRSLAGKLQYLTLTRPDIQFAVNFVCQKMHSPSEDDFFLLKRILRYVKGTVRLGINLSNTTDSTLRVYSDSGWSGCKDTSRSTGGFCTFLGANIISWSSKRHPTVSHSSTESEYRTLSLASREIMWLNNLLRETGVAQPVTPKMYCDNLSVVHLTVNPALHSKMKHFARDFHHVREQVALGALIVEHIPAQDQLADIFTKSLPPAAFCDLRFKLGLCLPPTPSLREGNNSKVPLSHLM</sequence>